<dbReference type="PANTHER" id="PTHR30055:SF220">
    <property type="entry name" value="TETR-FAMILY REGULATORY PROTEIN"/>
    <property type="match status" value="1"/>
</dbReference>
<feature type="domain" description="HTH tetR-type" evidence="6">
    <location>
        <begin position="22"/>
        <end position="83"/>
    </location>
</feature>
<evidence type="ECO:0000313" key="8">
    <source>
        <dbReference type="Proteomes" id="UP001501710"/>
    </source>
</evidence>
<feature type="region of interest" description="Disordered" evidence="5">
    <location>
        <begin position="1"/>
        <end position="20"/>
    </location>
</feature>
<keyword evidence="1" id="KW-0805">Transcription regulation</keyword>
<evidence type="ECO:0000256" key="4">
    <source>
        <dbReference type="PROSITE-ProRule" id="PRU00335"/>
    </source>
</evidence>
<dbReference type="EMBL" id="BAABAS010000020">
    <property type="protein sequence ID" value="GAA4238789.1"/>
    <property type="molecule type" value="Genomic_DNA"/>
</dbReference>
<dbReference type="SUPFAM" id="SSF48498">
    <property type="entry name" value="Tetracyclin repressor-like, C-terminal domain"/>
    <property type="match status" value="1"/>
</dbReference>
<dbReference type="InterPro" id="IPR001647">
    <property type="entry name" value="HTH_TetR"/>
</dbReference>
<dbReference type="InterPro" id="IPR009057">
    <property type="entry name" value="Homeodomain-like_sf"/>
</dbReference>
<sequence length="213" mass="22489">MNSDASAEGSSSFQGNRRGDGGRLRADIVEAATALLDEGGTEHAITLRAVARRVGIAAPSIYPHFADRDALLLAVCQDAFAVLEKALRDVPEHPDPVDHLRAVCGAYLAFAREWPSRYRIMFGAVWDAGQAAERSPGLAADAAALGMTASDVLRGALAACAEAGRSGSVVPASDATALWVGLHGLAQLREAAPLFPWPPRLEAELIERLSLLR</sequence>
<organism evidence="7 8">
    <name type="scientific">Actinomadura meridiana</name>
    <dbReference type="NCBI Taxonomy" id="559626"/>
    <lineage>
        <taxon>Bacteria</taxon>
        <taxon>Bacillati</taxon>
        <taxon>Actinomycetota</taxon>
        <taxon>Actinomycetes</taxon>
        <taxon>Streptosporangiales</taxon>
        <taxon>Thermomonosporaceae</taxon>
        <taxon>Actinomadura</taxon>
    </lineage>
</organism>
<keyword evidence="2 4" id="KW-0238">DNA-binding</keyword>
<keyword evidence="8" id="KW-1185">Reference proteome</keyword>
<dbReference type="Pfam" id="PF00440">
    <property type="entry name" value="TetR_N"/>
    <property type="match status" value="1"/>
</dbReference>
<protein>
    <recommendedName>
        <fullName evidence="6">HTH tetR-type domain-containing protein</fullName>
    </recommendedName>
</protein>
<proteinExistence type="predicted"/>
<gene>
    <name evidence="7" type="ORF">GCM10022254_56160</name>
</gene>
<comment type="caution">
    <text evidence="7">The sequence shown here is derived from an EMBL/GenBank/DDBJ whole genome shotgun (WGS) entry which is preliminary data.</text>
</comment>
<feature type="DNA-binding region" description="H-T-H motif" evidence="4">
    <location>
        <begin position="46"/>
        <end position="65"/>
    </location>
</feature>
<evidence type="ECO:0000256" key="3">
    <source>
        <dbReference type="ARBA" id="ARBA00023163"/>
    </source>
</evidence>
<dbReference type="PROSITE" id="PS50977">
    <property type="entry name" value="HTH_TETR_2"/>
    <property type="match status" value="1"/>
</dbReference>
<evidence type="ECO:0000259" key="6">
    <source>
        <dbReference type="PROSITE" id="PS50977"/>
    </source>
</evidence>
<evidence type="ECO:0000256" key="1">
    <source>
        <dbReference type="ARBA" id="ARBA00023015"/>
    </source>
</evidence>
<dbReference type="InterPro" id="IPR025996">
    <property type="entry name" value="MT1864/Rv1816-like_C"/>
</dbReference>
<reference evidence="8" key="1">
    <citation type="journal article" date="2019" name="Int. J. Syst. Evol. Microbiol.">
        <title>The Global Catalogue of Microorganisms (GCM) 10K type strain sequencing project: providing services to taxonomists for standard genome sequencing and annotation.</title>
        <authorList>
            <consortium name="The Broad Institute Genomics Platform"/>
            <consortium name="The Broad Institute Genome Sequencing Center for Infectious Disease"/>
            <person name="Wu L."/>
            <person name="Ma J."/>
        </authorList>
    </citation>
    <scope>NUCLEOTIDE SEQUENCE [LARGE SCALE GENOMIC DNA]</scope>
    <source>
        <strain evidence="8">JCM 17440</strain>
    </source>
</reference>
<dbReference type="PANTHER" id="PTHR30055">
    <property type="entry name" value="HTH-TYPE TRANSCRIPTIONAL REGULATOR RUTR"/>
    <property type="match status" value="1"/>
</dbReference>
<dbReference type="RefSeq" id="WP_344902412.1">
    <property type="nucleotide sequence ID" value="NZ_BAABAS010000020.1"/>
</dbReference>
<dbReference type="InterPro" id="IPR036271">
    <property type="entry name" value="Tet_transcr_reg_TetR-rel_C_sf"/>
</dbReference>
<keyword evidence="3" id="KW-0804">Transcription</keyword>
<evidence type="ECO:0000256" key="5">
    <source>
        <dbReference type="SAM" id="MobiDB-lite"/>
    </source>
</evidence>
<dbReference type="InterPro" id="IPR050109">
    <property type="entry name" value="HTH-type_TetR-like_transc_reg"/>
</dbReference>
<evidence type="ECO:0000313" key="7">
    <source>
        <dbReference type="EMBL" id="GAA4238789.1"/>
    </source>
</evidence>
<feature type="compositionally biased region" description="Polar residues" evidence="5">
    <location>
        <begin position="1"/>
        <end position="15"/>
    </location>
</feature>
<dbReference type="SUPFAM" id="SSF46689">
    <property type="entry name" value="Homeodomain-like"/>
    <property type="match status" value="1"/>
</dbReference>
<dbReference type="Gene3D" id="1.10.357.10">
    <property type="entry name" value="Tetracycline Repressor, domain 2"/>
    <property type="match status" value="1"/>
</dbReference>
<dbReference type="Proteomes" id="UP001501710">
    <property type="component" value="Unassembled WGS sequence"/>
</dbReference>
<accession>A0ABP8CG68</accession>
<dbReference type="Pfam" id="PF13305">
    <property type="entry name" value="TetR_C_33"/>
    <property type="match status" value="1"/>
</dbReference>
<name>A0ABP8CG68_9ACTN</name>
<evidence type="ECO:0000256" key="2">
    <source>
        <dbReference type="ARBA" id="ARBA00023125"/>
    </source>
</evidence>